<dbReference type="Proteomes" id="UP000076925">
    <property type="component" value="Unassembled WGS sequence"/>
</dbReference>
<dbReference type="InterPro" id="IPR009057">
    <property type="entry name" value="Homeodomain-like_sf"/>
</dbReference>
<sequence length="206" mass="23886">MSHQLSPTQGFESYDFTDSKFLTPFQRQTLLKNLQTNLQPEYRRRLEIMLLADMGKSQTQICQILGCSQEMARYWSSVAEAGLAHKWQERPIGRPKTVNDQFMERLKELVSRSPRDYGYPFTTWTAQWLSKHLAQEFGIEITDRHINRLLKQMGLSTKRNCSSDKKTTDSPKDTGIKICDLQSNSESSFHWSINLFQTGIQSKSII</sequence>
<evidence type="ECO:0000313" key="2">
    <source>
        <dbReference type="Proteomes" id="UP000076925"/>
    </source>
</evidence>
<dbReference type="EMBL" id="ANNX02000046">
    <property type="protein sequence ID" value="KYC37656.1"/>
    <property type="molecule type" value="Genomic_DNA"/>
</dbReference>
<accession>A0A139WZ21</accession>
<name>A0A139WZ21_9CYAN</name>
<dbReference type="OrthoDB" id="484211at2"/>
<organism evidence="1 2">
    <name type="scientific">Scytonema hofmannii PCC 7110</name>
    <dbReference type="NCBI Taxonomy" id="128403"/>
    <lineage>
        <taxon>Bacteria</taxon>
        <taxon>Bacillati</taxon>
        <taxon>Cyanobacteriota</taxon>
        <taxon>Cyanophyceae</taxon>
        <taxon>Nostocales</taxon>
        <taxon>Scytonemataceae</taxon>
        <taxon>Scytonema</taxon>
    </lineage>
</organism>
<keyword evidence="2" id="KW-1185">Reference proteome</keyword>
<dbReference type="STRING" id="128403.WA1_40050"/>
<protein>
    <submittedName>
        <fullName evidence="1">Transposase</fullName>
    </submittedName>
</protein>
<gene>
    <name evidence="1" type="ORF">WA1_40050</name>
</gene>
<dbReference type="AlphaFoldDB" id="A0A139WZ21"/>
<reference evidence="1 2" key="1">
    <citation type="journal article" date="2013" name="Genome Biol. Evol.">
        <title>Genomes of Stigonematalean cyanobacteria (subsection V) and the evolution of oxygenic photosynthesis from prokaryotes to plastids.</title>
        <authorList>
            <person name="Dagan T."/>
            <person name="Roettger M."/>
            <person name="Stucken K."/>
            <person name="Landan G."/>
            <person name="Koch R."/>
            <person name="Major P."/>
            <person name="Gould S.B."/>
            <person name="Goremykin V.V."/>
            <person name="Rippka R."/>
            <person name="Tandeau de Marsac N."/>
            <person name="Gugger M."/>
            <person name="Lockhart P.J."/>
            <person name="Allen J.F."/>
            <person name="Brune I."/>
            <person name="Maus I."/>
            <person name="Puhler A."/>
            <person name="Martin W.F."/>
        </authorList>
    </citation>
    <scope>NUCLEOTIDE SEQUENCE [LARGE SCALE GENOMIC DNA]</scope>
    <source>
        <strain evidence="1 2">PCC 7110</strain>
    </source>
</reference>
<dbReference type="Pfam" id="PF13565">
    <property type="entry name" value="HTH_32"/>
    <property type="match status" value="1"/>
</dbReference>
<evidence type="ECO:0000313" key="1">
    <source>
        <dbReference type="EMBL" id="KYC37656.1"/>
    </source>
</evidence>
<proteinExistence type="predicted"/>
<dbReference type="RefSeq" id="WP_017748587.1">
    <property type="nucleotide sequence ID" value="NZ_KQ976354.1"/>
</dbReference>
<dbReference type="SUPFAM" id="SSF46689">
    <property type="entry name" value="Homeodomain-like"/>
    <property type="match status" value="1"/>
</dbReference>
<comment type="caution">
    <text evidence="1">The sequence shown here is derived from an EMBL/GenBank/DDBJ whole genome shotgun (WGS) entry which is preliminary data.</text>
</comment>